<comment type="caution">
    <text evidence="2">The sequence shown here is derived from an EMBL/GenBank/DDBJ whole genome shotgun (WGS) entry which is preliminary data.</text>
</comment>
<dbReference type="OrthoDB" id="1933187at2759"/>
<dbReference type="PANTHER" id="PTHR37238">
    <property type="entry name" value="OS05G0532500 PROTEIN"/>
    <property type="match status" value="1"/>
</dbReference>
<proteinExistence type="predicted"/>
<keyword evidence="3" id="KW-1185">Reference proteome</keyword>
<feature type="compositionally biased region" description="Basic and acidic residues" evidence="1">
    <location>
        <begin position="1"/>
        <end position="24"/>
    </location>
</feature>
<name>A0A7J0GBB7_9ERIC</name>
<evidence type="ECO:0000313" key="3">
    <source>
        <dbReference type="Proteomes" id="UP000585474"/>
    </source>
</evidence>
<reference evidence="2 3" key="1">
    <citation type="submission" date="2019-07" db="EMBL/GenBank/DDBJ databases">
        <title>De Novo Assembly of kiwifruit Actinidia rufa.</title>
        <authorList>
            <person name="Sugita-Konishi S."/>
            <person name="Sato K."/>
            <person name="Mori E."/>
            <person name="Abe Y."/>
            <person name="Kisaki G."/>
            <person name="Hamano K."/>
            <person name="Suezawa K."/>
            <person name="Otani M."/>
            <person name="Fukuda T."/>
            <person name="Manabe T."/>
            <person name="Gomi K."/>
            <person name="Tabuchi M."/>
            <person name="Akimitsu K."/>
            <person name="Kataoka I."/>
        </authorList>
    </citation>
    <scope>NUCLEOTIDE SEQUENCE [LARGE SCALE GENOMIC DNA]</scope>
    <source>
        <strain evidence="3">cv. Fuchu</strain>
    </source>
</reference>
<gene>
    <name evidence="2" type="ORF">Acr_19g0010170</name>
</gene>
<feature type="region of interest" description="Disordered" evidence="1">
    <location>
        <begin position="1"/>
        <end position="39"/>
    </location>
</feature>
<evidence type="ECO:0000256" key="1">
    <source>
        <dbReference type="SAM" id="MobiDB-lite"/>
    </source>
</evidence>
<dbReference type="AlphaFoldDB" id="A0A7J0GBB7"/>
<accession>A0A7J0GBB7</accession>
<sequence>MPKKEIKAKSTRKPLKDVSNDIRSSKSVKKKAPDNDDQVEDDAIDRLLLVHSDLSSLIHQIDEIVMQALKAKVTSKNGSKEIESFTQVLSEIQSSLKPWTPRLQKALSSHSTGSENQLGHSLVSKTVPLANEDTSDVIQSPEHTKLDSLVSPSPLVSWRADCTTEGGRQLFLLTPLPRPKAFSSKFQSSSKAAIEKITSNTTSAIQSLIAISGETDDDLLEGVEIKPTPSKVSDSLVTKRESNMEHGFVYPPKFSKRDCCVPLMTPCLKMSPPKSCVLLEPISELSHKGNHRFRKSTPFPVGILESSGSETSESSGSEVSENLAWKYPELFGIQQPQKLGNGRKRVETSPDWLMSPPKTCILMEPPDEKAMVSTTSNYQLPTPCVQNPTADLVKGNDARNDHLLARKFCRQEISCSEALIESTPMWKEPESIFRTGKRPGENTLKKELWTKFEAASTHEMRFDVSVLQETAQKGFLDRLEEVCCDQTKYSA</sequence>
<organism evidence="2 3">
    <name type="scientific">Actinidia rufa</name>
    <dbReference type="NCBI Taxonomy" id="165716"/>
    <lineage>
        <taxon>Eukaryota</taxon>
        <taxon>Viridiplantae</taxon>
        <taxon>Streptophyta</taxon>
        <taxon>Embryophyta</taxon>
        <taxon>Tracheophyta</taxon>
        <taxon>Spermatophyta</taxon>
        <taxon>Magnoliopsida</taxon>
        <taxon>eudicotyledons</taxon>
        <taxon>Gunneridae</taxon>
        <taxon>Pentapetalae</taxon>
        <taxon>asterids</taxon>
        <taxon>Ericales</taxon>
        <taxon>Actinidiaceae</taxon>
        <taxon>Actinidia</taxon>
    </lineage>
</organism>
<evidence type="ECO:0000313" key="2">
    <source>
        <dbReference type="EMBL" id="GFZ08080.1"/>
    </source>
</evidence>
<protein>
    <submittedName>
        <fullName evidence="2">Uncharacterized protein</fullName>
    </submittedName>
</protein>
<dbReference type="EMBL" id="BJWL01000019">
    <property type="protein sequence ID" value="GFZ08080.1"/>
    <property type="molecule type" value="Genomic_DNA"/>
</dbReference>
<dbReference type="Proteomes" id="UP000585474">
    <property type="component" value="Unassembled WGS sequence"/>
</dbReference>
<dbReference type="PANTHER" id="PTHR37238:SF1">
    <property type="entry name" value="OS05G0532500 PROTEIN"/>
    <property type="match status" value="1"/>
</dbReference>